<dbReference type="EMBL" id="JAACNH010014241">
    <property type="protein sequence ID" value="KAG8429066.1"/>
    <property type="molecule type" value="Genomic_DNA"/>
</dbReference>
<protein>
    <submittedName>
        <fullName evidence="1">Uncharacterized protein</fullName>
    </submittedName>
</protein>
<evidence type="ECO:0000313" key="2">
    <source>
        <dbReference type="Proteomes" id="UP000812440"/>
    </source>
</evidence>
<sequence length="121" mass="13410">MVPRSPKGQIVSYGFMNLNVQISPMVLRSPQGPNCLLWFQEPQCPNLSYGSKISPRSKLSPMVLRSKLFPIVPRSSSSKIFKVNIVSYGSKNPKVQIVSYGSKNPKVQIVSYGNDVYGFLG</sequence>
<keyword evidence="2" id="KW-1185">Reference proteome</keyword>
<dbReference type="Proteomes" id="UP000812440">
    <property type="component" value="Unassembled WGS sequence"/>
</dbReference>
<gene>
    <name evidence="1" type="ORF">GDO86_018376</name>
</gene>
<name>A0A8T2IFV9_9PIPI</name>
<proteinExistence type="predicted"/>
<evidence type="ECO:0000313" key="1">
    <source>
        <dbReference type="EMBL" id="KAG8429066.1"/>
    </source>
</evidence>
<organism evidence="1 2">
    <name type="scientific">Hymenochirus boettgeri</name>
    <name type="common">Congo dwarf clawed frog</name>
    <dbReference type="NCBI Taxonomy" id="247094"/>
    <lineage>
        <taxon>Eukaryota</taxon>
        <taxon>Metazoa</taxon>
        <taxon>Chordata</taxon>
        <taxon>Craniata</taxon>
        <taxon>Vertebrata</taxon>
        <taxon>Euteleostomi</taxon>
        <taxon>Amphibia</taxon>
        <taxon>Batrachia</taxon>
        <taxon>Anura</taxon>
        <taxon>Pipoidea</taxon>
        <taxon>Pipidae</taxon>
        <taxon>Pipinae</taxon>
        <taxon>Hymenochirus</taxon>
    </lineage>
</organism>
<dbReference type="AlphaFoldDB" id="A0A8T2IFV9"/>
<reference evidence="1" key="1">
    <citation type="thesis" date="2020" institute="ProQuest LLC" country="789 East Eisenhower Parkway, Ann Arbor, MI, USA">
        <title>Comparative Genomics and Chromosome Evolution.</title>
        <authorList>
            <person name="Mudd A.B."/>
        </authorList>
    </citation>
    <scope>NUCLEOTIDE SEQUENCE</scope>
    <source>
        <strain evidence="1">Female2</strain>
        <tissue evidence="1">Blood</tissue>
    </source>
</reference>
<comment type="caution">
    <text evidence="1">The sequence shown here is derived from an EMBL/GenBank/DDBJ whole genome shotgun (WGS) entry which is preliminary data.</text>
</comment>
<accession>A0A8T2IFV9</accession>